<dbReference type="AlphaFoldDB" id="A0A2P6QF33"/>
<keyword evidence="4" id="KW-1185">Reference proteome</keyword>
<organism evidence="3 4">
    <name type="scientific">Rosa chinensis</name>
    <name type="common">China rose</name>
    <dbReference type="NCBI Taxonomy" id="74649"/>
    <lineage>
        <taxon>Eukaryota</taxon>
        <taxon>Viridiplantae</taxon>
        <taxon>Streptophyta</taxon>
        <taxon>Embryophyta</taxon>
        <taxon>Tracheophyta</taxon>
        <taxon>Spermatophyta</taxon>
        <taxon>Magnoliopsida</taxon>
        <taxon>eudicotyledons</taxon>
        <taxon>Gunneridae</taxon>
        <taxon>Pentapetalae</taxon>
        <taxon>rosids</taxon>
        <taxon>fabids</taxon>
        <taxon>Rosales</taxon>
        <taxon>Rosaceae</taxon>
        <taxon>Rosoideae</taxon>
        <taxon>Rosoideae incertae sedis</taxon>
        <taxon>Rosa</taxon>
    </lineage>
</organism>
<protein>
    <submittedName>
        <fullName evidence="3">Putative RIN4, pathogenic type III effector avirulence factor Avr cleavage</fullName>
    </submittedName>
</protein>
<feature type="domain" description="RIN4 pathogenic type III effector avirulence factor Avr cleavage site" evidence="2">
    <location>
        <begin position="9"/>
        <end position="42"/>
    </location>
</feature>
<dbReference type="OrthoDB" id="1885368at2759"/>
<evidence type="ECO:0000256" key="1">
    <source>
        <dbReference type="SAM" id="MobiDB-lite"/>
    </source>
</evidence>
<gene>
    <name evidence="3" type="ORF">RchiOBHm_Chr5g0050361</name>
</gene>
<evidence type="ECO:0000313" key="4">
    <source>
        <dbReference type="Proteomes" id="UP000238479"/>
    </source>
</evidence>
<feature type="region of interest" description="Disordered" evidence="1">
    <location>
        <begin position="63"/>
        <end position="84"/>
    </location>
</feature>
<dbReference type="Gramene" id="PRQ32795">
    <property type="protein sequence ID" value="PRQ32795"/>
    <property type="gene ID" value="RchiOBHm_Chr5g0050361"/>
</dbReference>
<feature type="region of interest" description="Disordered" evidence="1">
    <location>
        <begin position="1"/>
        <end position="21"/>
    </location>
</feature>
<name>A0A2P6QF33_ROSCH</name>
<dbReference type="EMBL" id="PDCK01000043">
    <property type="protein sequence ID" value="PRQ32795.1"/>
    <property type="molecule type" value="Genomic_DNA"/>
</dbReference>
<evidence type="ECO:0000259" key="2">
    <source>
        <dbReference type="Pfam" id="PF05627"/>
    </source>
</evidence>
<sequence>MGHREEGNGRKSIPQFGGWEQNATVEPTSYTVVFSQARANRKQNKTDLTEFKRNSLGNEQELMAAQGHHDHRHHSDDSVTTKKTSSPFNFLLSLFSCRGKRQF</sequence>
<dbReference type="PANTHER" id="PTHR33882:SF11">
    <property type="entry name" value="RPM1-INTERACTING PROTEIN 4 (RIN4) FAMILY PROTEIN"/>
    <property type="match status" value="1"/>
</dbReference>
<dbReference type="Proteomes" id="UP000238479">
    <property type="component" value="Chromosome 5"/>
</dbReference>
<dbReference type="PANTHER" id="PTHR33882">
    <property type="entry name" value="PATHOGENIC TYPE III EFFECTOR AVIRULENCE FACTOR AVR AVRRPT-CLEAVAGE: CLEAVAGE SITE PROTEIN"/>
    <property type="match status" value="1"/>
</dbReference>
<proteinExistence type="predicted"/>
<reference evidence="3 4" key="1">
    <citation type="journal article" date="2018" name="Nat. Genet.">
        <title>The Rosa genome provides new insights in the design of modern roses.</title>
        <authorList>
            <person name="Bendahmane M."/>
        </authorList>
    </citation>
    <scope>NUCLEOTIDE SEQUENCE [LARGE SCALE GENOMIC DNA]</scope>
    <source>
        <strain evidence="4">cv. Old Blush</strain>
    </source>
</reference>
<comment type="caution">
    <text evidence="3">The sequence shown here is derived from an EMBL/GenBank/DDBJ whole genome shotgun (WGS) entry which is preliminary data.</text>
</comment>
<evidence type="ECO:0000313" key="3">
    <source>
        <dbReference type="EMBL" id="PRQ32795.1"/>
    </source>
</evidence>
<dbReference type="InterPro" id="IPR008700">
    <property type="entry name" value="TypeIII_avirulence_cleave"/>
</dbReference>
<accession>A0A2P6QF33</accession>
<dbReference type="Pfam" id="PF05627">
    <property type="entry name" value="AvrRpt-cleavage"/>
    <property type="match status" value="1"/>
</dbReference>